<dbReference type="Gene3D" id="3.30.1360.20">
    <property type="entry name" value="Transcriptional coactivator/pterin dehydratase"/>
    <property type="match status" value="1"/>
</dbReference>
<comment type="caution">
    <text evidence="1">The sequence shown here is derived from an EMBL/GenBank/DDBJ whole genome shotgun (WGS) entry which is preliminary data.</text>
</comment>
<sequence length="36" mass="4568">MSKLTEEEILKRLLQLKDWQLEGKKWIIKKYRFNNF</sequence>
<name>A0ABS4GWI3_9BACL</name>
<dbReference type="InterPro" id="IPR036428">
    <property type="entry name" value="PCD_sf"/>
</dbReference>
<protein>
    <submittedName>
        <fullName evidence="1">Pterin-4a-carbinolamine dehydratase</fullName>
    </submittedName>
</protein>
<gene>
    <name evidence="1" type="ORF">J2Z37_004660</name>
</gene>
<reference evidence="1 2" key="1">
    <citation type="submission" date="2021-03" db="EMBL/GenBank/DDBJ databases">
        <title>Genomic Encyclopedia of Type Strains, Phase IV (KMG-IV): sequencing the most valuable type-strain genomes for metagenomic binning, comparative biology and taxonomic classification.</title>
        <authorList>
            <person name="Goeker M."/>
        </authorList>
    </citation>
    <scope>NUCLEOTIDE SEQUENCE [LARGE SCALE GENOMIC DNA]</scope>
    <source>
        <strain evidence="1 2">DSM 24738</strain>
    </source>
</reference>
<accession>A0ABS4GWI3</accession>
<dbReference type="EMBL" id="JAGGKT010000024">
    <property type="protein sequence ID" value="MBP1934640.1"/>
    <property type="molecule type" value="Genomic_DNA"/>
</dbReference>
<dbReference type="Proteomes" id="UP001519343">
    <property type="component" value="Unassembled WGS sequence"/>
</dbReference>
<evidence type="ECO:0000313" key="2">
    <source>
        <dbReference type="Proteomes" id="UP001519343"/>
    </source>
</evidence>
<keyword evidence="2" id="KW-1185">Reference proteome</keyword>
<proteinExistence type="predicted"/>
<organism evidence="1 2">
    <name type="scientific">Ammoniphilus resinae</name>
    <dbReference type="NCBI Taxonomy" id="861532"/>
    <lineage>
        <taxon>Bacteria</taxon>
        <taxon>Bacillati</taxon>
        <taxon>Bacillota</taxon>
        <taxon>Bacilli</taxon>
        <taxon>Bacillales</taxon>
        <taxon>Paenibacillaceae</taxon>
        <taxon>Aneurinibacillus group</taxon>
        <taxon>Ammoniphilus</taxon>
    </lineage>
</organism>
<dbReference type="SUPFAM" id="SSF55248">
    <property type="entry name" value="PCD-like"/>
    <property type="match status" value="1"/>
</dbReference>
<evidence type="ECO:0000313" key="1">
    <source>
        <dbReference type="EMBL" id="MBP1934640.1"/>
    </source>
</evidence>